<dbReference type="EMBL" id="JBHRSF010000015">
    <property type="protein sequence ID" value="MFC2995071.1"/>
    <property type="molecule type" value="Genomic_DNA"/>
</dbReference>
<reference evidence="2" key="4">
    <citation type="submission" date="2024-09" db="EMBL/GenBank/DDBJ databases">
        <authorList>
            <person name="Sun Q."/>
            <person name="Mori K."/>
        </authorList>
    </citation>
    <scope>NUCLEOTIDE SEQUENCE</scope>
    <source>
        <strain evidence="2">KCTC 62575</strain>
    </source>
</reference>
<name>A0A371YM90_9GAMM</name>
<dbReference type="Proteomes" id="UP000240957">
    <property type="component" value="Unassembled WGS sequence"/>
</dbReference>
<reference evidence="5" key="3">
    <citation type="journal article" date="2019" name="Int. J. Syst. Evol. Microbiol.">
        <title>The Global Catalogue of Microorganisms (GCM) 10K type strain sequencing project: providing services to taxonomists for standard genome sequencing and annotation.</title>
        <authorList>
            <consortium name="The Broad Institute Genomics Platform"/>
            <consortium name="The Broad Institute Genome Sequencing Center for Infectious Disease"/>
            <person name="Wu L."/>
            <person name="Ma J."/>
        </authorList>
    </citation>
    <scope>NUCLEOTIDE SEQUENCE [LARGE SCALE GENOMIC DNA]</scope>
    <source>
        <strain evidence="5">KCTC 62575</strain>
    </source>
</reference>
<gene>
    <name evidence="2" type="ORF">ACFODO_07255</name>
    <name evidence="3" type="ORF">C9E89_015520</name>
</gene>
<feature type="domain" description="DUF4274" evidence="1">
    <location>
        <begin position="32"/>
        <end position="102"/>
    </location>
</feature>
<protein>
    <submittedName>
        <fullName evidence="3">DUF4274 domain-containing protein</fullName>
    </submittedName>
</protein>
<organism evidence="3 4">
    <name type="scientific">Acinetobacter sichuanensis</name>
    <dbReference type="NCBI Taxonomy" id="2136183"/>
    <lineage>
        <taxon>Bacteria</taxon>
        <taxon>Pseudomonadati</taxon>
        <taxon>Pseudomonadota</taxon>
        <taxon>Gammaproteobacteria</taxon>
        <taxon>Moraxellales</taxon>
        <taxon>Moraxellaceae</taxon>
        <taxon>Acinetobacter</taxon>
    </lineage>
</organism>
<dbReference type="AlphaFoldDB" id="A0A371YM90"/>
<dbReference type="EMBL" id="PYIX02000030">
    <property type="protein sequence ID" value="RFC82593.1"/>
    <property type="molecule type" value="Genomic_DNA"/>
</dbReference>
<evidence type="ECO:0000259" key="1">
    <source>
        <dbReference type="Pfam" id="PF14096"/>
    </source>
</evidence>
<dbReference type="Pfam" id="PF14096">
    <property type="entry name" value="DUF4274"/>
    <property type="match status" value="1"/>
</dbReference>
<accession>A0A371YM90</accession>
<keyword evidence="5" id="KW-1185">Reference proteome</keyword>
<sequence length="182" mass="21773">MKKISNAVFTDLIDQIWLNFLQQATPEDIYQSVISSNWDGNQYLLNWILNHAEVDQAVILAIYWMSGIRYLKQYKNREEVLEKASWSIESYDYLQQLEQKYLNGFWKNQNFAYDPSHDHDEYNWVTEYAEIEIQQEIPEKMLQVLEGKHLTRSSKFEDGLPEPFLSQVWALFDEYEIEDELG</sequence>
<reference evidence="2" key="1">
    <citation type="journal article" date="2014" name="Int. J. Syst. Evol. Microbiol.">
        <title>Complete genome of a new Firmicutes species belonging to the dominant human colonic microbiota ('Ruminococcus bicirculans') reveals two chromosomes and a selective capacity to utilize plant glucans.</title>
        <authorList>
            <consortium name="NISC Comparative Sequencing Program"/>
            <person name="Wegmann U."/>
            <person name="Louis P."/>
            <person name="Goesmann A."/>
            <person name="Henrissat B."/>
            <person name="Duncan S.H."/>
            <person name="Flint H.J."/>
        </authorList>
    </citation>
    <scope>NUCLEOTIDE SEQUENCE</scope>
    <source>
        <strain evidence="2">KCTC 62575</strain>
    </source>
</reference>
<dbReference type="OrthoDB" id="340433at2"/>
<reference evidence="3 4" key="2">
    <citation type="submission" date="2018-08" db="EMBL/GenBank/DDBJ databases">
        <title>The draft genome of Acinetobacter sichuanensis strain WCHAc060041.</title>
        <authorList>
            <person name="Qin J."/>
            <person name="Feng Y."/>
            <person name="Zong Z."/>
        </authorList>
    </citation>
    <scope>NUCLEOTIDE SEQUENCE [LARGE SCALE GENOMIC DNA]</scope>
    <source>
        <strain evidence="3 4">WCHAc060041</strain>
    </source>
</reference>
<dbReference type="RefSeq" id="WP_107009246.1">
    <property type="nucleotide sequence ID" value="NZ_JBHRSF010000015.1"/>
</dbReference>
<proteinExistence type="predicted"/>
<dbReference type="InterPro" id="IPR025369">
    <property type="entry name" value="DUF4274"/>
</dbReference>
<evidence type="ECO:0000313" key="5">
    <source>
        <dbReference type="Proteomes" id="UP001595455"/>
    </source>
</evidence>
<evidence type="ECO:0000313" key="3">
    <source>
        <dbReference type="EMBL" id="RFC82593.1"/>
    </source>
</evidence>
<evidence type="ECO:0000313" key="4">
    <source>
        <dbReference type="Proteomes" id="UP000240957"/>
    </source>
</evidence>
<comment type="caution">
    <text evidence="3">The sequence shown here is derived from an EMBL/GenBank/DDBJ whole genome shotgun (WGS) entry which is preliminary data.</text>
</comment>
<dbReference type="Proteomes" id="UP001595455">
    <property type="component" value="Unassembled WGS sequence"/>
</dbReference>
<evidence type="ECO:0000313" key="2">
    <source>
        <dbReference type="EMBL" id="MFC2995071.1"/>
    </source>
</evidence>